<dbReference type="Proteomes" id="UP000243579">
    <property type="component" value="Unassembled WGS sequence"/>
</dbReference>
<sequence>MEPKAASPTEDATVAAPALMDTIRRVKKPRYAWSDEVGEDNEVGRLCPDGTFVECKFCLGKTGTPQRILCQGPFNATTWKTHKKSKNHMRTAGTVPPAIPARVAMTNGPSTTAANLLATAPLVPRPLVTQPSTDCPGIFYGQPAYLRLMAIYGEFEDLNITIALQGQDKATAHVAGCLHRSVRREMVTQSKRYKHACETCYLATQDKTAPYNAVQKFTYRTQRMAKVVEILEALQSPLNSVLARKTLTNALCLNKNVTPAYKELIQKCKVRLDLMNWAAKWSDALATQNMNLPPIFGQSGSAM</sequence>
<accession>A0A1V9ZB77</accession>
<evidence type="ECO:0000313" key="2">
    <source>
        <dbReference type="Proteomes" id="UP000243579"/>
    </source>
</evidence>
<name>A0A1V9ZB77_ACHHY</name>
<evidence type="ECO:0000313" key="1">
    <source>
        <dbReference type="EMBL" id="OQR95238.1"/>
    </source>
</evidence>
<keyword evidence="2" id="KW-1185">Reference proteome</keyword>
<reference evidence="1 2" key="1">
    <citation type="journal article" date="2014" name="Genome Biol. Evol.">
        <title>The secreted proteins of Achlya hypogyna and Thraustotheca clavata identify the ancestral oomycete secretome and reveal gene acquisitions by horizontal gene transfer.</title>
        <authorList>
            <person name="Misner I."/>
            <person name="Blouin N."/>
            <person name="Leonard G."/>
            <person name="Richards T.A."/>
            <person name="Lane C.E."/>
        </authorList>
    </citation>
    <scope>NUCLEOTIDE SEQUENCE [LARGE SCALE GENOMIC DNA]</scope>
    <source>
        <strain evidence="1 2">ATCC 48635</strain>
    </source>
</reference>
<proteinExistence type="predicted"/>
<protein>
    <submittedName>
        <fullName evidence="1">Uncharacterized protein</fullName>
    </submittedName>
</protein>
<dbReference type="OrthoDB" id="73065at2759"/>
<comment type="caution">
    <text evidence="1">The sequence shown here is derived from an EMBL/GenBank/DDBJ whole genome shotgun (WGS) entry which is preliminary data.</text>
</comment>
<gene>
    <name evidence="1" type="ORF">ACHHYP_00185</name>
</gene>
<dbReference type="EMBL" id="JNBR01000332">
    <property type="protein sequence ID" value="OQR95238.1"/>
    <property type="molecule type" value="Genomic_DNA"/>
</dbReference>
<dbReference type="AlphaFoldDB" id="A0A1V9ZB77"/>
<organism evidence="1 2">
    <name type="scientific">Achlya hypogyna</name>
    <name type="common">Oomycete</name>
    <name type="synonym">Protoachlya hypogyna</name>
    <dbReference type="NCBI Taxonomy" id="1202772"/>
    <lineage>
        <taxon>Eukaryota</taxon>
        <taxon>Sar</taxon>
        <taxon>Stramenopiles</taxon>
        <taxon>Oomycota</taxon>
        <taxon>Saprolegniomycetes</taxon>
        <taxon>Saprolegniales</taxon>
        <taxon>Achlyaceae</taxon>
        <taxon>Achlya</taxon>
    </lineage>
</organism>